<feature type="compositionally biased region" description="Basic residues" evidence="1">
    <location>
        <begin position="64"/>
        <end position="79"/>
    </location>
</feature>
<feature type="compositionally biased region" description="Basic and acidic residues" evidence="1">
    <location>
        <begin position="180"/>
        <end position="235"/>
    </location>
</feature>
<accession>A0A9P1N5W2</accession>
<dbReference type="EMBL" id="CANHGI010000005">
    <property type="protein sequence ID" value="CAI5452258.1"/>
    <property type="molecule type" value="Genomic_DNA"/>
</dbReference>
<dbReference type="InterPro" id="IPR029021">
    <property type="entry name" value="Prot-tyrosine_phosphatase-like"/>
</dbReference>
<dbReference type="GO" id="GO:0004725">
    <property type="term" value="F:protein tyrosine phosphatase activity"/>
    <property type="evidence" value="ECO:0007669"/>
    <property type="project" value="InterPro"/>
</dbReference>
<dbReference type="SMART" id="SM00404">
    <property type="entry name" value="PTPc_motif"/>
    <property type="match status" value="1"/>
</dbReference>
<dbReference type="InterPro" id="IPR003595">
    <property type="entry name" value="Tyr_Pase_cat"/>
</dbReference>
<feature type="domain" description="Tyrosine-protein phosphatase" evidence="2">
    <location>
        <begin position="281"/>
        <end position="505"/>
    </location>
</feature>
<dbReference type="OrthoDB" id="5825157at2759"/>
<feature type="compositionally biased region" description="Low complexity" evidence="1">
    <location>
        <begin position="101"/>
        <end position="131"/>
    </location>
</feature>
<organism evidence="3 4">
    <name type="scientific">Caenorhabditis angaria</name>
    <dbReference type="NCBI Taxonomy" id="860376"/>
    <lineage>
        <taxon>Eukaryota</taxon>
        <taxon>Metazoa</taxon>
        <taxon>Ecdysozoa</taxon>
        <taxon>Nematoda</taxon>
        <taxon>Chromadorea</taxon>
        <taxon>Rhabditida</taxon>
        <taxon>Rhabditina</taxon>
        <taxon>Rhabditomorpha</taxon>
        <taxon>Rhabditoidea</taxon>
        <taxon>Rhabditidae</taxon>
        <taxon>Peloderinae</taxon>
        <taxon>Caenorhabditis</taxon>
    </lineage>
</organism>
<dbReference type="SMART" id="SM00194">
    <property type="entry name" value="PTPc"/>
    <property type="match status" value="1"/>
</dbReference>
<dbReference type="Proteomes" id="UP001152747">
    <property type="component" value="Unassembled WGS sequence"/>
</dbReference>
<evidence type="ECO:0000313" key="4">
    <source>
        <dbReference type="Proteomes" id="UP001152747"/>
    </source>
</evidence>
<dbReference type="PANTHER" id="PTHR46163">
    <property type="entry name" value="TYROSINE-PROTEIN PHOSPHATASE-RELATED"/>
    <property type="match status" value="1"/>
</dbReference>
<gene>
    <name evidence="3" type="ORF">CAMP_LOCUS14895</name>
</gene>
<sequence length="537" mass="60379">MEGAAVKKANGAAKPNKKARNPATKSKKNQKGGKHKNNHHKKKGNKKNSKSKNSGKGPFACCGGKKKKKKGKKSKKSKNVSRQPKPMNPPPNEELGEIVLVKNAKAKAAAGAPTTAPPAVTEPAANVPVVTQDPAKIDENKPKLPEQQEIGKQESGSGNGSGQQKKKEEKMANPKQGQENAKESLSKEKLVVSGTEKEKQEKEKEGKKEKENEKGKEKEKERDETQTAREEDKKGSLKGKSKWMALAKQINDFDAQVPMKEYDLVSGYIPPFVSKNYFVTNMEKNRFSDVVCLDHSRVQLSDDTYIHANWVEINEKKSAILTQLPLPHTACDFWQMIIDQSVKGMLLLLTESEYDELGGEFVFPKNQDFLHFEERNIRVGEYKSVEIKKGWEMKVLSVTNGIYKSFLHVHHFKLWPHNGIPQNPTTIWQIQSVFRKYHGTTVYVSLSGCGRAGTYALFENSHSSLHNEKANFEMMKCLEKVRTGRLHSCQNITQYSFVYSLIAEHVLGNGFQKLLKTCNEDSEEEIIQKTMKNLVIT</sequence>
<proteinExistence type="predicted"/>
<dbReference type="InterPro" id="IPR052782">
    <property type="entry name" value="Oocyte-zygote_transition_reg"/>
</dbReference>
<evidence type="ECO:0000259" key="2">
    <source>
        <dbReference type="PROSITE" id="PS50055"/>
    </source>
</evidence>
<dbReference type="Pfam" id="PF00102">
    <property type="entry name" value="Y_phosphatase"/>
    <property type="match status" value="1"/>
</dbReference>
<feature type="compositionally biased region" description="Low complexity" evidence="1">
    <location>
        <begin position="1"/>
        <end position="14"/>
    </location>
</feature>
<dbReference type="CDD" id="cd00047">
    <property type="entry name" value="PTPc"/>
    <property type="match status" value="1"/>
</dbReference>
<name>A0A9P1N5W2_9PELO</name>
<evidence type="ECO:0000256" key="1">
    <source>
        <dbReference type="SAM" id="MobiDB-lite"/>
    </source>
</evidence>
<dbReference type="AlphaFoldDB" id="A0A9P1N5W2"/>
<dbReference type="PRINTS" id="PR00700">
    <property type="entry name" value="PRTYPHPHTASE"/>
</dbReference>
<feature type="region of interest" description="Disordered" evidence="1">
    <location>
        <begin position="1"/>
        <end position="239"/>
    </location>
</feature>
<keyword evidence="4" id="KW-1185">Reference proteome</keyword>
<reference evidence="3" key="1">
    <citation type="submission" date="2022-11" db="EMBL/GenBank/DDBJ databases">
        <authorList>
            <person name="Kikuchi T."/>
        </authorList>
    </citation>
    <scope>NUCLEOTIDE SEQUENCE</scope>
    <source>
        <strain evidence="3">PS1010</strain>
    </source>
</reference>
<dbReference type="InterPro" id="IPR000242">
    <property type="entry name" value="PTP_cat"/>
</dbReference>
<protein>
    <recommendedName>
        <fullName evidence="2">Tyrosine-protein phosphatase domain-containing protein</fullName>
    </recommendedName>
</protein>
<dbReference type="Gene3D" id="3.90.190.10">
    <property type="entry name" value="Protein tyrosine phosphatase superfamily"/>
    <property type="match status" value="1"/>
</dbReference>
<feature type="compositionally biased region" description="Basic and acidic residues" evidence="1">
    <location>
        <begin position="135"/>
        <end position="152"/>
    </location>
</feature>
<feature type="compositionally biased region" description="Basic residues" evidence="1">
    <location>
        <begin position="15"/>
        <end position="50"/>
    </location>
</feature>
<evidence type="ECO:0000313" key="3">
    <source>
        <dbReference type="EMBL" id="CAI5452258.1"/>
    </source>
</evidence>
<comment type="caution">
    <text evidence="3">The sequence shown here is derived from an EMBL/GenBank/DDBJ whole genome shotgun (WGS) entry which is preliminary data.</text>
</comment>
<dbReference type="SUPFAM" id="SSF52799">
    <property type="entry name" value="(Phosphotyrosine protein) phosphatases II"/>
    <property type="match status" value="1"/>
</dbReference>
<dbReference type="PROSITE" id="PS50055">
    <property type="entry name" value="TYR_PHOSPHATASE_PTP"/>
    <property type="match status" value="1"/>
</dbReference>
<dbReference type="PANTHER" id="PTHR46163:SF15">
    <property type="entry name" value="TYROSINE-PROTEIN PHOSPHATASE DOMAIN-CONTAINING PROTEIN"/>
    <property type="match status" value="1"/>
</dbReference>